<evidence type="ECO:0000313" key="9">
    <source>
        <dbReference type="EMBL" id="KUK45344.1"/>
    </source>
</evidence>
<organism evidence="10 11">
    <name type="scientific">Methanothrix harundinacea</name>
    <dbReference type="NCBI Taxonomy" id="301375"/>
    <lineage>
        <taxon>Archaea</taxon>
        <taxon>Methanobacteriati</taxon>
        <taxon>Methanobacteriota</taxon>
        <taxon>Stenosarchaea group</taxon>
        <taxon>Methanomicrobia</taxon>
        <taxon>Methanotrichales</taxon>
        <taxon>Methanotrichaceae</taxon>
        <taxon>Methanothrix</taxon>
    </lineage>
</organism>
<dbReference type="Gene3D" id="1.10.287.1260">
    <property type="match status" value="1"/>
</dbReference>
<dbReference type="GO" id="GO:0008381">
    <property type="term" value="F:mechanosensitive monoatomic ion channel activity"/>
    <property type="evidence" value="ECO:0007669"/>
    <property type="project" value="InterPro"/>
</dbReference>
<keyword evidence="5 7" id="KW-1133">Transmembrane helix</keyword>
<protein>
    <recommendedName>
        <fullName evidence="8">Mechanosensitive ion channel MscS domain-containing protein</fullName>
    </recommendedName>
</protein>
<dbReference type="InterPro" id="IPR045275">
    <property type="entry name" value="MscS_archaea/bacteria_type"/>
</dbReference>
<dbReference type="Pfam" id="PF00924">
    <property type="entry name" value="MS_channel_2nd"/>
    <property type="match status" value="1"/>
</dbReference>
<dbReference type="PANTHER" id="PTHR30221:SF1">
    <property type="entry name" value="SMALL-CONDUCTANCE MECHANOSENSITIVE CHANNEL"/>
    <property type="match status" value="1"/>
</dbReference>
<comment type="subcellular location">
    <subcellularLocation>
        <location evidence="1">Cell membrane</location>
        <topology evidence="1">Multi-pass membrane protein</topology>
    </subcellularLocation>
</comment>
<accession>A0A117MD94</accession>
<dbReference type="InterPro" id="IPR023408">
    <property type="entry name" value="MscS_beta-dom_sf"/>
</dbReference>
<dbReference type="InterPro" id="IPR011066">
    <property type="entry name" value="MscS_channel_C_sf"/>
</dbReference>
<dbReference type="InterPro" id="IPR010920">
    <property type="entry name" value="LSM_dom_sf"/>
</dbReference>
<sequence length="289" mass="31531">MADNSVAAYSNLSGSANVPSNIPDLGINSYTVINALLVLALAYVAARIAVFLLTALSERVYEHRITVKMTIPIAKFIIYGFALYHIAGSVFQLSAVQLVAFWGIAGAAIGFGLKDRVAEIVGGIVIVLDKPYQVGDKVTIEDYYGEVRDIGIRATRLVTPDDNLVSVSNQQALNQILANANAGSQEMMVVIDLFIDSSSDASRAMEILRDATVTSRYVYISDKRPVTILLKDYPFYRRVRSKAYVYDLRDEFPFETDVTKRAWDAFEAEGIEPPKAGVVDLGGGSAIDS</sequence>
<dbReference type="AlphaFoldDB" id="A0A117MD94"/>
<evidence type="ECO:0000256" key="3">
    <source>
        <dbReference type="ARBA" id="ARBA00022475"/>
    </source>
</evidence>
<evidence type="ECO:0000313" key="10">
    <source>
        <dbReference type="EMBL" id="KUK97736.1"/>
    </source>
</evidence>
<dbReference type="Gene3D" id="2.30.30.60">
    <property type="match status" value="1"/>
</dbReference>
<dbReference type="SUPFAM" id="SSF82689">
    <property type="entry name" value="Mechanosensitive channel protein MscS (YggB), C-terminal domain"/>
    <property type="match status" value="1"/>
</dbReference>
<dbReference type="EMBL" id="LGFT01000004">
    <property type="protein sequence ID" value="KUK45344.1"/>
    <property type="molecule type" value="Genomic_DNA"/>
</dbReference>
<dbReference type="InterPro" id="IPR011014">
    <property type="entry name" value="MscS_channel_TM-2"/>
</dbReference>
<gene>
    <name evidence="9" type="ORF">XD72_0247</name>
    <name evidence="10" type="ORF">XE07_0150</name>
</gene>
<feature type="transmembrane region" description="Helical" evidence="7">
    <location>
        <begin position="32"/>
        <end position="53"/>
    </location>
</feature>
<feature type="transmembrane region" description="Helical" evidence="7">
    <location>
        <begin position="93"/>
        <end position="113"/>
    </location>
</feature>
<evidence type="ECO:0000256" key="1">
    <source>
        <dbReference type="ARBA" id="ARBA00004651"/>
    </source>
</evidence>
<dbReference type="Proteomes" id="UP000053961">
    <property type="component" value="Unassembled WGS sequence"/>
</dbReference>
<reference evidence="11 12" key="2">
    <citation type="journal article" date="2015" name="MBio">
        <title>Genome-Resolved Metagenomic Analysis Reveals Roles for Candidate Phyla and Other Microbial Community Members in Biogeochemical Transformations in Oil Reservoirs.</title>
        <authorList>
            <person name="Hu P."/>
            <person name="Tom L."/>
            <person name="Singh A."/>
            <person name="Thomas B.C."/>
            <person name="Baker B.J."/>
            <person name="Piceno Y.M."/>
            <person name="Andersen G.L."/>
            <person name="Banfield J.F."/>
        </authorList>
    </citation>
    <scope>NUCLEOTIDE SEQUENCE [LARGE SCALE GENOMIC DNA]</scope>
    <source>
        <strain evidence="9">57_489</strain>
    </source>
</reference>
<dbReference type="PANTHER" id="PTHR30221">
    <property type="entry name" value="SMALL-CONDUCTANCE MECHANOSENSITIVE CHANNEL"/>
    <property type="match status" value="1"/>
</dbReference>
<dbReference type="InterPro" id="IPR006685">
    <property type="entry name" value="MscS_channel_2nd"/>
</dbReference>
<dbReference type="PATRIC" id="fig|301375.6.peg.1161"/>
<dbReference type="Proteomes" id="UP000057043">
    <property type="component" value="Unassembled WGS sequence"/>
</dbReference>
<feature type="domain" description="Mechanosensitive ion channel MscS" evidence="8">
    <location>
        <begin position="117"/>
        <end position="181"/>
    </location>
</feature>
<evidence type="ECO:0000259" key="8">
    <source>
        <dbReference type="Pfam" id="PF00924"/>
    </source>
</evidence>
<evidence type="ECO:0000256" key="7">
    <source>
        <dbReference type="SAM" id="Phobius"/>
    </source>
</evidence>
<dbReference type="SUPFAM" id="SSF82861">
    <property type="entry name" value="Mechanosensitive channel protein MscS (YggB), transmembrane region"/>
    <property type="match status" value="1"/>
</dbReference>
<evidence type="ECO:0000256" key="2">
    <source>
        <dbReference type="ARBA" id="ARBA00008017"/>
    </source>
</evidence>
<reference evidence="10" key="1">
    <citation type="journal article" date="2015" name="MBio">
        <title>Genome-resolved metagenomic analysis reveals roles for candidate phyla and other microbial community members in biogeochemical transformations in oil reservoirs.</title>
        <authorList>
            <person name="Hu P."/>
            <person name="Tom L."/>
            <person name="Singh A."/>
            <person name="Thomas B.C."/>
            <person name="Baker B.J."/>
            <person name="Piceno Y.M."/>
            <person name="Andersen G.L."/>
            <person name="Banfield J.F."/>
        </authorList>
    </citation>
    <scope>NUCLEOTIDE SEQUENCE [LARGE SCALE GENOMIC DNA]</scope>
    <source>
        <strain evidence="10">56_747</strain>
    </source>
</reference>
<keyword evidence="4 7" id="KW-0812">Transmembrane</keyword>
<evidence type="ECO:0000256" key="5">
    <source>
        <dbReference type="ARBA" id="ARBA00022989"/>
    </source>
</evidence>
<dbReference type="EMBL" id="LGHB01000001">
    <property type="protein sequence ID" value="KUK97736.1"/>
    <property type="molecule type" value="Genomic_DNA"/>
</dbReference>
<dbReference type="SUPFAM" id="SSF50182">
    <property type="entry name" value="Sm-like ribonucleoproteins"/>
    <property type="match status" value="1"/>
</dbReference>
<name>A0A117MD94_9EURY</name>
<evidence type="ECO:0000313" key="12">
    <source>
        <dbReference type="Proteomes" id="UP000057043"/>
    </source>
</evidence>
<evidence type="ECO:0000313" key="11">
    <source>
        <dbReference type="Proteomes" id="UP000053961"/>
    </source>
</evidence>
<proteinExistence type="inferred from homology"/>
<feature type="transmembrane region" description="Helical" evidence="7">
    <location>
        <begin position="65"/>
        <end position="87"/>
    </location>
</feature>
<comment type="caution">
    <text evidence="10">The sequence shown here is derived from an EMBL/GenBank/DDBJ whole genome shotgun (WGS) entry which is preliminary data.</text>
</comment>
<dbReference type="GO" id="GO:0005886">
    <property type="term" value="C:plasma membrane"/>
    <property type="evidence" value="ECO:0007669"/>
    <property type="project" value="UniProtKB-SubCell"/>
</dbReference>
<keyword evidence="3" id="KW-1003">Cell membrane</keyword>
<evidence type="ECO:0000256" key="4">
    <source>
        <dbReference type="ARBA" id="ARBA00022692"/>
    </source>
</evidence>
<comment type="similarity">
    <text evidence="2">Belongs to the MscS (TC 1.A.23) family.</text>
</comment>
<keyword evidence="6 7" id="KW-0472">Membrane</keyword>
<evidence type="ECO:0000256" key="6">
    <source>
        <dbReference type="ARBA" id="ARBA00023136"/>
    </source>
</evidence>